<dbReference type="GO" id="GO:0015744">
    <property type="term" value="P:succinate transport"/>
    <property type="evidence" value="ECO:0007669"/>
    <property type="project" value="TreeGrafter"/>
</dbReference>
<keyword evidence="3 7" id="KW-0812">Transmembrane</keyword>
<evidence type="ECO:0000256" key="3">
    <source>
        <dbReference type="ARBA" id="ARBA00022692"/>
    </source>
</evidence>
<reference evidence="9 10" key="1">
    <citation type="submission" date="2018-03" db="EMBL/GenBank/DDBJ databases">
        <title>Lachnoclostridium SNUG30386 gen.nov., sp.nov., isolated from human faeces.</title>
        <authorList>
            <person name="Seo B."/>
            <person name="Jeon K."/>
            <person name="Ko G."/>
        </authorList>
    </citation>
    <scope>NUCLEOTIDE SEQUENCE [LARGE SCALE GENOMIC DNA]</scope>
    <source>
        <strain evidence="9 10">SNUG30386</strain>
    </source>
</reference>
<evidence type="ECO:0000259" key="8">
    <source>
        <dbReference type="Pfam" id="PF06738"/>
    </source>
</evidence>
<proteinExistence type="inferred from homology"/>
<keyword evidence="10" id="KW-1185">Reference proteome</keyword>
<sequence length="268" mass="29424">MKEIVRASIEDCSQIERFRLVTRLGNAILSNGGEVFRAEQAMEYAARALRLEAFNAYVIANGIFSNVVIDGRFYSSRICHVPLAPTILCRVDALNDLSRKIAAGKCGPYEMRMRLEQIEQMKVIENRGKVLAAGIGSAGFCYLFQGSLRDTAAAFVTGVLLYLFLLYAAPRFSSSRMMQTIMTSSVLALCCCFLCWIGLGESLDHVMIGAVFTLAPGVPLTNSIRNFLENDYLSGLIRFVDAFLTAGCIAIGVGVALRFWMFAMGGML</sequence>
<comment type="similarity">
    <text evidence="6">Belongs to the ThrE exporter (TC 2.A.79) family.</text>
</comment>
<dbReference type="Proteomes" id="UP000241048">
    <property type="component" value="Unassembled WGS sequence"/>
</dbReference>
<feature type="transmembrane region" description="Helical" evidence="7">
    <location>
        <begin position="151"/>
        <end position="169"/>
    </location>
</feature>
<evidence type="ECO:0000313" key="10">
    <source>
        <dbReference type="Proteomes" id="UP000241048"/>
    </source>
</evidence>
<comment type="subcellular location">
    <subcellularLocation>
        <location evidence="1">Cell membrane</location>
        <topology evidence="1">Multi-pass membrane protein</topology>
    </subcellularLocation>
</comment>
<keyword evidence="2" id="KW-1003">Cell membrane</keyword>
<feature type="transmembrane region" description="Helical" evidence="7">
    <location>
        <begin position="236"/>
        <end position="261"/>
    </location>
</feature>
<evidence type="ECO:0000256" key="1">
    <source>
        <dbReference type="ARBA" id="ARBA00004651"/>
    </source>
</evidence>
<dbReference type="InterPro" id="IPR010619">
    <property type="entry name" value="ThrE-like_N"/>
</dbReference>
<evidence type="ECO:0000256" key="4">
    <source>
        <dbReference type="ARBA" id="ARBA00022989"/>
    </source>
</evidence>
<protein>
    <submittedName>
        <fullName evidence="9">Threonine/serine exporter</fullName>
    </submittedName>
</protein>
<evidence type="ECO:0000256" key="7">
    <source>
        <dbReference type="SAM" id="Phobius"/>
    </source>
</evidence>
<feature type="transmembrane region" description="Helical" evidence="7">
    <location>
        <begin position="181"/>
        <end position="199"/>
    </location>
</feature>
<dbReference type="AlphaFoldDB" id="A0A2T3FQT6"/>
<evidence type="ECO:0000256" key="6">
    <source>
        <dbReference type="ARBA" id="ARBA00034125"/>
    </source>
</evidence>
<dbReference type="PANTHER" id="PTHR34390:SF2">
    <property type="entry name" value="SUCCINATE TRANSPORTER SUBUNIT YJJP-RELATED"/>
    <property type="match status" value="1"/>
</dbReference>
<evidence type="ECO:0000313" key="9">
    <source>
        <dbReference type="EMBL" id="PST37636.1"/>
    </source>
</evidence>
<feature type="transmembrane region" description="Helical" evidence="7">
    <location>
        <begin position="205"/>
        <end position="224"/>
    </location>
</feature>
<gene>
    <name evidence="9" type="ORF">C7U56_07035</name>
</gene>
<dbReference type="Pfam" id="PF06738">
    <property type="entry name" value="ThrE"/>
    <property type="match status" value="1"/>
</dbReference>
<organism evidence="9 10">
    <name type="scientific">Clostridium fessum</name>
    <dbReference type="NCBI Taxonomy" id="2126740"/>
    <lineage>
        <taxon>Bacteria</taxon>
        <taxon>Bacillati</taxon>
        <taxon>Bacillota</taxon>
        <taxon>Clostridia</taxon>
        <taxon>Eubacteriales</taxon>
        <taxon>Clostridiaceae</taxon>
        <taxon>Clostridium</taxon>
    </lineage>
</organism>
<feature type="domain" description="Threonine/serine exporter-like N-terminal" evidence="8">
    <location>
        <begin position="19"/>
        <end position="259"/>
    </location>
</feature>
<comment type="caution">
    <text evidence="9">The sequence shown here is derived from an EMBL/GenBank/DDBJ whole genome shotgun (WGS) entry which is preliminary data.</text>
</comment>
<dbReference type="RefSeq" id="WP_107000715.1">
    <property type="nucleotide sequence ID" value="NZ_DBFCCR010000006.1"/>
</dbReference>
<dbReference type="EMBL" id="PYLO01000002">
    <property type="protein sequence ID" value="PST37636.1"/>
    <property type="molecule type" value="Genomic_DNA"/>
</dbReference>
<feature type="transmembrane region" description="Helical" evidence="7">
    <location>
        <begin position="128"/>
        <end position="145"/>
    </location>
</feature>
<accession>A0A2T3FQT6</accession>
<name>A0A2T3FQT6_9CLOT</name>
<dbReference type="GeneID" id="79839051"/>
<evidence type="ECO:0000256" key="5">
    <source>
        <dbReference type="ARBA" id="ARBA00023136"/>
    </source>
</evidence>
<keyword evidence="5 7" id="KW-0472">Membrane</keyword>
<evidence type="ECO:0000256" key="2">
    <source>
        <dbReference type="ARBA" id="ARBA00022475"/>
    </source>
</evidence>
<dbReference type="PANTHER" id="PTHR34390">
    <property type="entry name" value="UPF0442 PROTEIN YJJB-RELATED"/>
    <property type="match status" value="1"/>
</dbReference>
<dbReference type="InterPro" id="IPR050539">
    <property type="entry name" value="ThrE_Dicarb/AminoAcid_Exp"/>
</dbReference>
<dbReference type="GO" id="GO:0022857">
    <property type="term" value="F:transmembrane transporter activity"/>
    <property type="evidence" value="ECO:0007669"/>
    <property type="project" value="InterPro"/>
</dbReference>
<keyword evidence="4 7" id="KW-1133">Transmembrane helix</keyword>
<dbReference type="GO" id="GO:0005886">
    <property type="term" value="C:plasma membrane"/>
    <property type="evidence" value="ECO:0007669"/>
    <property type="project" value="UniProtKB-SubCell"/>
</dbReference>